<keyword evidence="3 6" id="KW-0812">Transmembrane</keyword>
<evidence type="ECO:0000256" key="4">
    <source>
        <dbReference type="ARBA" id="ARBA00022989"/>
    </source>
</evidence>
<keyword evidence="4 6" id="KW-1133">Transmembrane helix</keyword>
<evidence type="ECO:0000256" key="5">
    <source>
        <dbReference type="ARBA" id="ARBA00023136"/>
    </source>
</evidence>
<dbReference type="GO" id="GO:0005886">
    <property type="term" value="C:plasma membrane"/>
    <property type="evidence" value="ECO:0007669"/>
    <property type="project" value="UniProtKB-SubCell"/>
</dbReference>
<name>A0A0D1A6M0_9LACO</name>
<keyword evidence="2" id="KW-1003">Cell membrane</keyword>
<dbReference type="STRING" id="1335616.WDC_0887"/>
<gene>
    <name evidence="8" type="ORF">WDC_0887</name>
</gene>
<feature type="transmembrane region" description="Helical" evidence="6">
    <location>
        <begin position="18"/>
        <end position="38"/>
    </location>
</feature>
<keyword evidence="5 6" id="KW-0472">Membrane</keyword>
<feature type="transmembrane region" description="Helical" evidence="6">
    <location>
        <begin position="182"/>
        <end position="204"/>
    </location>
</feature>
<feature type="domain" description="Polysaccharide chain length determinant N-terminal" evidence="7">
    <location>
        <begin position="9"/>
        <end position="89"/>
    </location>
</feature>
<sequence>MNHSYTLMDFCKLVLKHILTIIIFALAFGILLGGYAKLKQTTTYSAHRNIVVSHNVDKVNAKDKNSRVLADMQMMTTYTKVADDQAIYNKAQKILKNKYHLKMDTQMIKSAVKMESEPQTVIMSVTASGKKEGKVVKIANATSLAIKEELPTLINNTGTIKLLSPAIKSDLKSTTGPSAKKYAVLGVAAGLFVGLIVVFGRYTVIDSKESQNK</sequence>
<proteinExistence type="predicted"/>
<protein>
    <submittedName>
        <fullName evidence="8">Capsular polysaccharide biosynthesis protein</fullName>
    </submittedName>
</protein>
<evidence type="ECO:0000256" key="1">
    <source>
        <dbReference type="ARBA" id="ARBA00004651"/>
    </source>
</evidence>
<evidence type="ECO:0000256" key="3">
    <source>
        <dbReference type="ARBA" id="ARBA00022692"/>
    </source>
</evidence>
<evidence type="ECO:0000259" key="7">
    <source>
        <dbReference type="Pfam" id="PF02706"/>
    </source>
</evidence>
<dbReference type="RefSeq" id="WP_044010603.1">
    <property type="nucleotide sequence ID" value="NZ_AWTT01000017.1"/>
</dbReference>
<dbReference type="PATRIC" id="fig|1335616.4.peg.887"/>
<dbReference type="OrthoDB" id="2293053at2"/>
<evidence type="ECO:0000313" key="9">
    <source>
        <dbReference type="Proteomes" id="UP000032279"/>
    </source>
</evidence>
<dbReference type="EMBL" id="AWTT01000017">
    <property type="protein sequence ID" value="KIS03515.1"/>
    <property type="molecule type" value="Genomic_DNA"/>
</dbReference>
<keyword evidence="9" id="KW-1185">Reference proteome</keyword>
<evidence type="ECO:0000256" key="2">
    <source>
        <dbReference type="ARBA" id="ARBA00022475"/>
    </source>
</evidence>
<dbReference type="AlphaFoldDB" id="A0A0D1A6M0"/>
<accession>A0A0D1A6M0</accession>
<comment type="subcellular location">
    <subcellularLocation>
        <location evidence="1">Cell membrane</location>
        <topology evidence="1">Multi-pass membrane protein</topology>
    </subcellularLocation>
</comment>
<dbReference type="Pfam" id="PF02706">
    <property type="entry name" value="Wzz"/>
    <property type="match status" value="1"/>
</dbReference>
<dbReference type="InterPro" id="IPR003856">
    <property type="entry name" value="LPS_length_determ_N"/>
</dbReference>
<evidence type="ECO:0000256" key="6">
    <source>
        <dbReference type="SAM" id="Phobius"/>
    </source>
</evidence>
<dbReference type="Proteomes" id="UP000032279">
    <property type="component" value="Unassembled WGS sequence"/>
</dbReference>
<comment type="caution">
    <text evidence="8">The sequence shown here is derived from an EMBL/GenBank/DDBJ whole genome shotgun (WGS) entry which is preliminary data.</text>
</comment>
<organism evidence="8 9">
    <name type="scientific">Paucilactobacillus wasatchensis</name>
    <dbReference type="NCBI Taxonomy" id="1335616"/>
    <lineage>
        <taxon>Bacteria</taxon>
        <taxon>Bacillati</taxon>
        <taxon>Bacillota</taxon>
        <taxon>Bacilli</taxon>
        <taxon>Lactobacillales</taxon>
        <taxon>Lactobacillaceae</taxon>
        <taxon>Paucilactobacillus</taxon>
    </lineage>
</organism>
<reference evidence="8 9" key="1">
    <citation type="submission" date="2013-08" db="EMBL/GenBank/DDBJ databases">
        <title>Lactobacillus wasatchii sp. WDC04, a late gas producing bacteria isolated from aged chedder cheese.</title>
        <authorList>
            <person name="Oberg C.J."/>
            <person name="Culumber M."/>
            <person name="McMahon D.J."/>
            <person name="Broadbent J.R."/>
            <person name="Oberg T.S."/>
            <person name="Ortaki F."/>
        </authorList>
    </citation>
    <scope>NUCLEOTIDE SEQUENCE [LARGE SCALE GENOMIC DNA]</scope>
    <source>
        <strain evidence="8 9">WDC04</strain>
    </source>
</reference>
<evidence type="ECO:0000313" key="8">
    <source>
        <dbReference type="EMBL" id="KIS03515.1"/>
    </source>
</evidence>